<sequence>MKRILSLLLLAVCLAYSAPLVRAADPPADPAETKESEQRNERLEKKIDEIDRQLDRLEKTLKGARKEAQAEFKKKLPELRLKEQQLKKDFVRLRESGQKAWQEFEATLADMQRAIERSQKEE</sequence>
<evidence type="ECO:0000256" key="1">
    <source>
        <dbReference type="SAM" id="MobiDB-lite"/>
    </source>
</evidence>
<protein>
    <submittedName>
        <fullName evidence="3">Uncharacterized protein</fullName>
    </submittedName>
</protein>
<dbReference type="Proteomes" id="UP000784128">
    <property type="component" value="Unassembled WGS sequence"/>
</dbReference>
<evidence type="ECO:0000256" key="2">
    <source>
        <dbReference type="SAM" id="SignalP"/>
    </source>
</evidence>
<accession>A0ABS5UBU3</accession>
<feature type="chain" id="PRO_5047408853" evidence="2">
    <location>
        <begin position="24"/>
        <end position="122"/>
    </location>
</feature>
<feature type="signal peptide" evidence="2">
    <location>
        <begin position="1"/>
        <end position="23"/>
    </location>
</feature>
<evidence type="ECO:0000313" key="3">
    <source>
        <dbReference type="EMBL" id="MBT1073118.1"/>
    </source>
</evidence>
<dbReference type="RefSeq" id="WP_214300831.1">
    <property type="nucleotide sequence ID" value="NZ_JAHDYS010000017.1"/>
</dbReference>
<gene>
    <name evidence="3" type="ORF">KJB30_15095</name>
</gene>
<comment type="caution">
    <text evidence="3">The sequence shown here is derived from an EMBL/GenBank/DDBJ whole genome shotgun (WGS) entry which is preliminary data.</text>
</comment>
<keyword evidence="4" id="KW-1185">Reference proteome</keyword>
<proteinExistence type="predicted"/>
<name>A0ABS5UBU3_9BACT</name>
<keyword evidence="2" id="KW-0732">Signal</keyword>
<feature type="region of interest" description="Disordered" evidence="1">
    <location>
        <begin position="23"/>
        <end position="45"/>
    </location>
</feature>
<evidence type="ECO:0000313" key="4">
    <source>
        <dbReference type="Proteomes" id="UP000784128"/>
    </source>
</evidence>
<feature type="compositionally biased region" description="Basic and acidic residues" evidence="1">
    <location>
        <begin position="31"/>
        <end position="45"/>
    </location>
</feature>
<organism evidence="3 4">
    <name type="scientific">Pelotalea chapellei</name>
    <dbReference type="NCBI Taxonomy" id="44671"/>
    <lineage>
        <taxon>Bacteria</taxon>
        <taxon>Pseudomonadati</taxon>
        <taxon>Thermodesulfobacteriota</taxon>
        <taxon>Desulfuromonadia</taxon>
        <taxon>Geobacterales</taxon>
        <taxon>Geobacteraceae</taxon>
        <taxon>Pelotalea</taxon>
    </lineage>
</organism>
<reference evidence="3 4" key="1">
    <citation type="submission" date="2021-05" db="EMBL/GenBank/DDBJ databases">
        <title>The draft genome of Geobacter chapellei DSM 13688.</title>
        <authorList>
            <person name="Xu Z."/>
            <person name="Masuda Y."/>
            <person name="Itoh H."/>
            <person name="Senoo K."/>
        </authorList>
    </citation>
    <scope>NUCLEOTIDE SEQUENCE [LARGE SCALE GENOMIC DNA]</scope>
    <source>
        <strain evidence="3 4">DSM 13688</strain>
    </source>
</reference>
<dbReference type="EMBL" id="JAHDYS010000017">
    <property type="protein sequence ID" value="MBT1073118.1"/>
    <property type="molecule type" value="Genomic_DNA"/>
</dbReference>